<reference evidence="2 3" key="1">
    <citation type="journal article" date="2014" name="Genome Biol. Evol.">
        <title>The genome of the myxosporean Thelohanellus kitauei shows adaptations to nutrient acquisition within its fish host.</title>
        <authorList>
            <person name="Yang Y."/>
            <person name="Xiong J."/>
            <person name="Zhou Z."/>
            <person name="Huo F."/>
            <person name="Miao W."/>
            <person name="Ran C."/>
            <person name="Liu Y."/>
            <person name="Zhang J."/>
            <person name="Feng J."/>
            <person name="Wang M."/>
            <person name="Wang M."/>
            <person name="Wang L."/>
            <person name="Yao B."/>
        </authorList>
    </citation>
    <scope>NUCLEOTIDE SEQUENCE [LARGE SCALE GENOMIC DNA]</scope>
    <source>
        <strain evidence="2">Wuqing</strain>
    </source>
</reference>
<feature type="transmembrane region" description="Helical" evidence="1">
    <location>
        <begin position="87"/>
        <end position="108"/>
    </location>
</feature>
<name>A0A0C2IXH5_THEKT</name>
<accession>A0A0C2IXH5</accession>
<keyword evidence="1" id="KW-0472">Membrane</keyword>
<keyword evidence="1" id="KW-1133">Transmembrane helix</keyword>
<dbReference type="Proteomes" id="UP000031668">
    <property type="component" value="Unassembled WGS sequence"/>
</dbReference>
<proteinExistence type="predicted"/>
<dbReference type="AlphaFoldDB" id="A0A0C2IXH5"/>
<evidence type="ECO:0000256" key="1">
    <source>
        <dbReference type="SAM" id="Phobius"/>
    </source>
</evidence>
<organism evidence="2 3">
    <name type="scientific">Thelohanellus kitauei</name>
    <name type="common">Myxosporean</name>
    <dbReference type="NCBI Taxonomy" id="669202"/>
    <lineage>
        <taxon>Eukaryota</taxon>
        <taxon>Metazoa</taxon>
        <taxon>Cnidaria</taxon>
        <taxon>Myxozoa</taxon>
        <taxon>Myxosporea</taxon>
        <taxon>Bivalvulida</taxon>
        <taxon>Platysporina</taxon>
        <taxon>Myxobolidae</taxon>
        <taxon>Thelohanellus</taxon>
    </lineage>
</organism>
<evidence type="ECO:0000313" key="2">
    <source>
        <dbReference type="EMBL" id="KII70069.1"/>
    </source>
</evidence>
<gene>
    <name evidence="2" type="ORF">RF11_08549</name>
</gene>
<dbReference type="EMBL" id="JWZT01002207">
    <property type="protein sequence ID" value="KII70069.1"/>
    <property type="molecule type" value="Genomic_DNA"/>
</dbReference>
<protein>
    <submittedName>
        <fullName evidence="2">Uncharacterized protein</fullName>
    </submittedName>
</protein>
<keyword evidence="1" id="KW-0812">Transmembrane</keyword>
<evidence type="ECO:0000313" key="3">
    <source>
        <dbReference type="Proteomes" id="UP000031668"/>
    </source>
</evidence>
<keyword evidence="3" id="KW-1185">Reference proteome</keyword>
<sequence>MSEESINKIITEAQSQWKWILVGDERTADGQNFLVKCSLENHFLMSITNFPLNMSNFPMWTFESSLFGIIALENMRLDYRVLCEQSFTKIGLSITAIISLPFIIYFLIITKTPETEHLIVRIGKSDIFNGKWCISP</sequence>
<comment type="caution">
    <text evidence="2">The sequence shown here is derived from an EMBL/GenBank/DDBJ whole genome shotgun (WGS) entry which is preliminary data.</text>
</comment>